<feature type="non-terminal residue" evidence="8">
    <location>
        <position position="447"/>
    </location>
</feature>
<dbReference type="RefSeq" id="WP_216598515.1">
    <property type="nucleotide sequence ID" value="NZ_JXSZ01000010.1"/>
</dbReference>
<comment type="cofactor">
    <cofactor evidence="1">
        <name>Zn(2+)</name>
        <dbReference type="ChEBI" id="CHEBI:29105"/>
    </cofactor>
</comment>
<evidence type="ECO:0000256" key="2">
    <source>
        <dbReference type="ARBA" id="ARBA00022670"/>
    </source>
</evidence>
<dbReference type="InterPro" id="IPR050371">
    <property type="entry name" value="Fungal_virulence_M36"/>
</dbReference>
<evidence type="ECO:0000256" key="5">
    <source>
        <dbReference type="ARBA" id="ARBA00022833"/>
    </source>
</evidence>
<proteinExistence type="predicted"/>
<keyword evidence="7" id="KW-0732">Signal</keyword>
<dbReference type="GO" id="GO:0005615">
    <property type="term" value="C:extracellular space"/>
    <property type="evidence" value="ECO:0007669"/>
    <property type="project" value="InterPro"/>
</dbReference>
<evidence type="ECO:0000256" key="3">
    <source>
        <dbReference type="ARBA" id="ARBA00022723"/>
    </source>
</evidence>
<evidence type="ECO:0000256" key="6">
    <source>
        <dbReference type="ARBA" id="ARBA00023049"/>
    </source>
</evidence>
<dbReference type="GO" id="GO:0006508">
    <property type="term" value="P:proteolysis"/>
    <property type="evidence" value="ECO:0007669"/>
    <property type="project" value="UniProtKB-KW"/>
</dbReference>
<keyword evidence="9" id="KW-1185">Reference proteome</keyword>
<evidence type="ECO:0000256" key="1">
    <source>
        <dbReference type="ARBA" id="ARBA00001947"/>
    </source>
</evidence>
<reference evidence="8 9" key="1">
    <citation type="submission" date="2015-07" db="EMBL/GenBank/DDBJ databases">
        <title>The draft genome sequence of Leadbetterella sp. JN14-9.</title>
        <authorList>
            <person name="Liu Y."/>
            <person name="Du J."/>
            <person name="Shao Z."/>
        </authorList>
    </citation>
    <scope>NUCLEOTIDE SEQUENCE [LARGE SCALE GENOMIC DNA]</scope>
    <source>
        <strain evidence="8 9">JN14-9</strain>
    </source>
</reference>
<dbReference type="EMBL" id="LGTQ01000010">
    <property type="protein sequence ID" value="KPM47694.1"/>
    <property type="molecule type" value="Genomic_DNA"/>
</dbReference>
<dbReference type="AlphaFoldDB" id="A0A0P7BKA3"/>
<protein>
    <recommendedName>
        <fullName evidence="10">FTP domain-containing protein</fullName>
    </recommendedName>
</protein>
<keyword evidence="2" id="KW-0645">Protease</keyword>
<dbReference type="GO" id="GO:0008270">
    <property type="term" value="F:zinc ion binding"/>
    <property type="evidence" value="ECO:0007669"/>
    <property type="project" value="InterPro"/>
</dbReference>
<keyword evidence="5" id="KW-0862">Zinc</keyword>
<keyword evidence="6" id="KW-0482">Metalloprotease</keyword>
<name>A0A0P7BKA3_9BACT</name>
<evidence type="ECO:0008006" key="10">
    <source>
        <dbReference type="Google" id="ProtNLM"/>
    </source>
</evidence>
<feature type="signal peptide" evidence="7">
    <location>
        <begin position="1"/>
        <end position="21"/>
    </location>
</feature>
<accession>A0A0P7BKA3</accession>
<sequence>MKRKLLFILLTLIGGSSHLYAQNEINSLRNYLQENSGIISQSDASEMSVSSAYRSPSTGWYHMYMQQNFEGVPVYNRIITAVLVENEVRHLVNQFESDFETRVIGSSDKLKISPETALLNAVRSLNIAESKAVVQSTRNTKSLASGKVIKAELDAPALSSEPVQAQLYWYPVSNPENPTIKQFTAVWNIEFEPEDPSNVWSVFVNANDGSVVETIDRVVHCSFGESAAEHRKHNTSARNQIASTPPDSSYRVFDYPLESPIFGNRTLVSKPYDKFAPMGTGPGTSNGWHEDSVAMNNYLAGNNVWAYQDVNSGNAPVSTNPSSANLNFDFSYSTDSTSASNQNAAVTNLFYWNNLIHDVLWRYGFDEPSGNFQTSTMGRGGLGSDYVRAEAQDGGGTNNANFFTPVDGQRPRMQMYLWTNGTDGDFDNGIIAHEYGHGWSNRLTGGP</sequence>
<dbReference type="STRING" id="1605367.AFM12_14615"/>
<evidence type="ECO:0000256" key="4">
    <source>
        <dbReference type="ARBA" id="ARBA00022801"/>
    </source>
</evidence>
<comment type="caution">
    <text evidence="8">The sequence shown here is derived from an EMBL/GenBank/DDBJ whole genome shotgun (WGS) entry which is preliminary data.</text>
</comment>
<evidence type="ECO:0000313" key="8">
    <source>
        <dbReference type="EMBL" id="KPM47694.1"/>
    </source>
</evidence>
<evidence type="ECO:0000313" key="9">
    <source>
        <dbReference type="Proteomes" id="UP000050454"/>
    </source>
</evidence>
<feature type="chain" id="PRO_5006135913" description="FTP domain-containing protein" evidence="7">
    <location>
        <begin position="22"/>
        <end position="447"/>
    </location>
</feature>
<keyword evidence="3" id="KW-0479">Metal-binding</keyword>
<dbReference type="SUPFAM" id="SSF55486">
    <property type="entry name" value="Metalloproteases ('zincins'), catalytic domain"/>
    <property type="match status" value="1"/>
</dbReference>
<dbReference type="PANTHER" id="PTHR33478">
    <property type="entry name" value="EXTRACELLULAR METALLOPROTEINASE MEP"/>
    <property type="match status" value="1"/>
</dbReference>
<dbReference type="Proteomes" id="UP000050454">
    <property type="component" value="Unassembled WGS sequence"/>
</dbReference>
<dbReference type="GO" id="GO:0004222">
    <property type="term" value="F:metalloendopeptidase activity"/>
    <property type="evidence" value="ECO:0007669"/>
    <property type="project" value="InterPro"/>
</dbReference>
<gene>
    <name evidence="8" type="ORF">AFM12_14615</name>
</gene>
<dbReference type="Pfam" id="PF02128">
    <property type="entry name" value="Peptidase_M36"/>
    <property type="match status" value="1"/>
</dbReference>
<dbReference type="PANTHER" id="PTHR33478:SF1">
    <property type="entry name" value="EXTRACELLULAR METALLOPROTEINASE MEP"/>
    <property type="match status" value="1"/>
</dbReference>
<dbReference type="InterPro" id="IPR001842">
    <property type="entry name" value="Peptidase_M36"/>
</dbReference>
<organism evidence="8 9">
    <name type="scientific">Jiulongibacter sediminis</name>
    <dbReference type="NCBI Taxonomy" id="1605367"/>
    <lineage>
        <taxon>Bacteria</taxon>
        <taxon>Pseudomonadati</taxon>
        <taxon>Bacteroidota</taxon>
        <taxon>Cytophagia</taxon>
        <taxon>Cytophagales</taxon>
        <taxon>Leadbetterellaceae</taxon>
        <taxon>Jiulongibacter</taxon>
    </lineage>
</organism>
<evidence type="ECO:0000256" key="7">
    <source>
        <dbReference type="SAM" id="SignalP"/>
    </source>
</evidence>
<dbReference type="Gene3D" id="3.10.170.10">
    <property type="match status" value="1"/>
</dbReference>
<keyword evidence="4" id="KW-0378">Hydrolase</keyword>